<dbReference type="PROSITE" id="PS00018">
    <property type="entry name" value="EF_HAND_1"/>
    <property type="match status" value="3"/>
</dbReference>
<keyword evidence="1" id="KW-0479">Metal-binding</keyword>
<dbReference type="GO" id="GO:0005509">
    <property type="term" value="F:calcium ion binding"/>
    <property type="evidence" value="ECO:0007669"/>
    <property type="project" value="InterPro"/>
</dbReference>
<evidence type="ECO:0000256" key="1">
    <source>
        <dbReference type="ARBA" id="ARBA00022723"/>
    </source>
</evidence>
<feature type="domain" description="EF-hand" evidence="4">
    <location>
        <begin position="123"/>
        <end position="158"/>
    </location>
</feature>
<protein>
    <recommendedName>
        <fullName evidence="4">EF-hand domain-containing protein</fullName>
    </recommendedName>
</protein>
<dbReference type="SUPFAM" id="SSF47473">
    <property type="entry name" value="EF-hand"/>
    <property type="match status" value="1"/>
</dbReference>
<dbReference type="InterPro" id="IPR011992">
    <property type="entry name" value="EF-hand-dom_pair"/>
</dbReference>
<comment type="caution">
    <text evidence="5">The sequence shown here is derived from an EMBL/GenBank/DDBJ whole genome shotgun (WGS) entry which is preliminary data.</text>
</comment>
<dbReference type="EMBL" id="LVLJ01002842">
    <property type="protein sequence ID" value="OAE23395.1"/>
    <property type="molecule type" value="Genomic_DNA"/>
</dbReference>
<keyword evidence="2" id="KW-0677">Repeat</keyword>
<evidence type="ECO:0000259" key="4">
    <source>
        <dbReference type="PROSITE" id="PS50222"/>
    </source>
</evidence>
<dbReference type="Pfam" id="PF13499">
    <property type="entry name" value="EF-hand_7"/>
    <property type="match status" value="2"/>
</dbReference>
<reference evidence="5" key="1">
    <citation type="submission" date="2016-03" db="EMBL/GenBank/DDBJ databases">
        <title>Mechanisms controlling the formation of the plant cell surface in tip-growing cells are functionally conserved among land plants.</title>
        <authorList>
            <person name="Honkanen S."/>
            <person name="Jones V.A."/>
            <person name="Morieri G."/>
            <person name="Champion C."/>
            <person name="Hetherington A.J."/>
            <person name="Kelly S."/>
            <person name="Saint-Marcoux D."/>
            <person name="Proust H."/>
            <person name="Prescott H."/>
            <person name="Dolan L."/>
        </authorList>
    </citation>
    <scope>NUCLEOTIDE SEQUENCE [LARGE SCALE GENOMIC DNA]</scope>
    <source>
        <tissue evidence="5">Whole gametophyte</tissue>
    </source>
</reference>
<dbReference type="Gene3D" id="1.10.238.10">
    <property type="entry name" value="EF-hand"/>
    <property type="match status" value="2"/>
</dbReference>
<dbReference type="InterPro" id="IPR018247">
    <property type="entry name" value="EF_Hand_1_Ca_BS"/>
</dbReference>
<dbReference type="Proteomes" id="UP000077202">
    <property type="component" value="Unassembled WGS sequence"/>
</dbReference>
<dbReference type="InterPro" id="IPR039647">
    <property type="entry name" value="EF_hand_pair_protein_CML-like"/>
</dbReference>
<accession>A0A176VTE9</accession>
<keyword evidence="3" id="KW-0106">Calcium</keyword>
<dbReference type="PANTHER" id="PTHR10891">
    <property type="entry name" value="EF-HAND CALCIUM-BINDING DOMAIN CONTAINING PROTEIN"/>
    <property type="match status" value="1"/>
</dbReference>
<evidence type="ECO:0000313" key="6">
    <source>
        <dbReference type="Proteomes" id="UP000077202"/>
    </source>
</evidence>
<feature type="domain" description="EF-hand" evidence="4">
    <location>
        <begin position="230"/>
        <end position="265"/>
    </location>
</feature>
<dbReference type="PROSITE" id="PS50222">
    <property type="entry name" value="EF_HAND_2"/>
    <property type="match status" value="4"/>
</dbReference>
<dbReference type="InterPro" id="IPR002048">
    <property type="entry name" value="EF_hand_dom"/>
</dbReference>
<evidence type="ECO:0000256" key="2">
    <source>
        <dbReference type="ARBA" id="ARBA00022737"/>
    </source>
</evidence>
<evidence type="ECO:0000256" key="3">
    <source>
        <dbReference type="ARBA" id="ARBA00022837"/>
    </source>
</evidence>
<feature type="domain" description="EF-hand" evidence="4">
    <location>
        <begin position="159"/>
        <end position="194"/>
    </location>
</feature>
<evidence type="ECO:0000313" key="5">
    <source>
        <dbReference type="EMBL" id="OAE23395.1"/>
    </source>
</evidence>
<feature type="domain" description="EF-hand" evidence="4">
    <location>
        <begin position="268"/>
        <end position="303"/>
    </location>
</feature>
<sequence length="304" mass="33489">MIGSFGDTGELVMAIRSPVPNGPVLGQLPARLNSRSEEYRAFRTRALRVGFLGDHEVAEFGSMADFESGHPTLLASDVASWFTSDQAWLFQAFASQPGSSAFEFDGMATDATATVVSSFTITPDVSEMRTVFEKFDENHDGLICSEDLRSFMSRLGFQMSEDEARLMLDSVDHNRDGRVDFEQFLSLYRALCDGESMASTSASASTSTSSYASAYSPTSDMEVEKHCVYEEDSTLLEAFRVFDKNQDGVITAQELQSVLLDLGMPEGRSLRNCEKMIETVDADGNGVIDISEFKQMMNSSYAFC</sequence>
<dbReference type="FunFam" id="1.10.238.10:FF:000089">
    <property type="entry name" value="calmodulin-like protein 3"/>
    <property type="match status" value="1"/>
</dbReference>
<proteinExistence type="predicted"/>
<dbReference type="CDD" id="cd00051">
    <property type="entry name" value="EFh"/>
    <property type="match status" value="2"/>
</dbReference>
<name>A0A176VTE9_MARPO</name>
<dbReference type="AlphaFoldDB" id="A0A176VTE9"/>
<keyword evidence="6" id="KW-1185">Reference proteome</keyword>
<organism evidence="5 6">
    <name type="scientific">Marchantia polymorpha subsp. ruderalis</name>
    <dbReference type="NCBI Taxonomy" id="1480154"/>
    <lineage>
        <taxon>Eukaryota</taxon>
        <taxon>Viridiplantae</taxon>
        <taxon>Streptophyta</taxon>
        <taxon>Embryophyta</taxon>
        <taxon>Marchantiophyta</taxon>
        <taxon>Marchantiopsida</taxon>
        <taxon>Marchantiidae</taxon>
        <taxon>Marchantiales</taxon>
        <taxon>Marchantiaceae</taxon>
        <taxon>Marchantia</taxon>
    </lineage>
</organism>
<dbReference type="SMART" id="SM00054">
    <property type="entry name" value="EFh"/>
    <property type="match status" value="4"/>
</dbReference>
<gene>
    <name evidence="5" type="ORF">AXG93_1660s1540</name>
</gene>